<comment type="subcellular location">
    <subcellularLocation>
        <location evidence="1">Membrane</location>
        <topology evidence="1">Multi-pass membrane protein</topology>
    </subcellularLocation>
</comment>
<dbReference type="CDD" id="cd17364">
    <property type="entry name" value="MFS_PhT"/>
    <property type="match status" value="1"/>
</dbReference>
<feature type="compositionally biased region" description="Basic and acidic residues" evidence="5">
    <location>
        <begin position="339"/>
        <end position="355"/>
    </location>
</feature>
<reference evidence="8 9" key="1">
    <citation type="submission" date="2019-12" db="EMBL/GenBank/DDBJ databases">
        <authorList>
            <person name="Floudas D."/>
            <person name="Bentzer J."/>
            <person name="Ahren D."/>
            <person name="Johansson T."/>
            <person name="Persson P."/>
            <person name="Tunlid A."/>
        </authorList>
    </citation>
    <scope>NUCLEOTIDE SEQUENCE [LARGE SCALE GENOMIC DNA]</scope>
    <source>
        <strain evidence="8 9">CBS 102.39</strain>
    </source>
</reference>
<dbReference type="Proteomes" id="UP000521872">
    <property type="component" value="Unassembled WGS sequence"/>
</dbReference>
<feature type="transmembrane region" description="Helical" evidence="6">
    <location>
        <begin position="567"/>
        <end position="590"/>
    </location>
</feature>
<dbReference type="InterPro" id="IPR036259">
    <property type="entry name" value="MFS_trans_sf"/>
</dbReference>
<comment type="caution">
    <text evidence="8">The sequence shown here is derived from an EMBL/GenBank/DDBJ whole genome shotgun (WGS) entry which is preliminary data.</text>
</comment>
<dbReference type="InterPro" id="IPR005828">
    <property type="entry name" value="MFS_sugar_transport-like"/>
</dbReference>
<evidence type="ECO:0000256" key="3">
    <source>
        <dbReference type="ARBA" id="ARBA00022989"/>
    </source>
</evidence>
<evidence type="ECO:0000256" key="5">
    <source>
        <dbReference type="SAM" id="MobiDB-lite"/>
    </source>
</evidence>
<name>A0A8H4QLC3_9AGAR</name>
<dbReference type="AlphaFoldDB" id="A0A8H4QLC3"/>
<feature type="transmembrane region" description="Helical" evidence="6">
    <location>
        <begin position="504"/>
        <end position="528"/>
    </location>
</feature>
<feature type="transmembrane region" description="Helical" evidence="6">
    <location>
        <begin position="445"/>
        <end position="466"/>
    </location>
</feature>
<feature type="transmembrane region" description="Helical" evidence="6">
    <location>
        <begin position="478"/>
        <end position="498"/>
    </location>
</feature>
<accession>A0A8H4QLC3</accession>
<sequence length="618" mass="67297">MASSENNNEVHELQPTSLASSTPAPAQLSPSKSQTPSTKSKPHSAQLSKYRSATDDLEEFERDGRRPAFVLTFAEVKLLGIAGVGFFLDAYDLFIINPVATMLQYRLYGGGHLPANLEGFMKAGANIGSVIGQFGFGYAADALGRKAVYGKELMLIIFATILSLTVPTGSLSPDSCLIYLAVMRILLGIGVGGDYPMSASVTSDRANLRKRGTMLAYIFSNQGWGSLMGSLVTIIVLLCYKHAMQHKGPDGVEIEGDTAKVDGVWRICIGVSLIPAFGTLYQRLTMGESKRFEDAQKLRHAEGQQQQSDDEDEIEKLKRMQREEEDASAAATPTSTDEEANKHKDEVLVSAREPKAVGSSSSSSNGDEEVVDEATADPEVLAKKKAHFGEFVKYFSEWRHAKLLIGTCGCWFLLDVAFYGINLNQNVVLQQIGYDGSTGTPWERLFKVSTGGIIITALGFVPGYYASVLTIELLGRKWIQVQGFLLAALFLGILAGNFHSLSKVSFIVCFAFLQFFFNFGANTTTYCYPAEVFPTRFKAFAHGISAAAGKAGAIISALAFNTLSKKIGTPACLWIFFGCCIAGAALTFLLPEVKGRDPDLILAEEIRERRESSRQRRD</sequence>
<evidence type="ECO:0000313" key="9">
    <source>
        <dbReference type="Proteomes" id="UP000521872"/>
    </source>
</evidence>
<feature type="transmembrane region" description="Helical" evidence="6">
    <location>
        <begin position="153"/>
        <end position="171"/>
    </location>
</feature>
<organism evidence="8 9">
    <name type="scientific">Agrocybe pediades</name>
    <dbReference type="NCBI Taxonomy" id="84607"/>
    <lineage>
        <taxon>Eukaryota</taxon>
        <taxon>Fungi</taxon>
        <taxon>Dikarya</taxon>
        <taxon>Basidiomycota</taxon>
        <taxon>Agaricomycotina</taxon>
        <taxon>Agaricomycetes</taxon>
        <taxon>Agaricomycetidae</taxon>
        <taxon>Agaricales</taxon>
        <taxon>Agaricineae</taxon>
        <taxon>Strophariaceae</taxon>
        <taxon>Agrocybe</taxon>
    </lineage>
</organism>
<evidence type="ECO:0000256" key="1">
    <source>
        <dbReference type="ARBA" id="ARBA00004141"/>
    </source>
</evidence>
<feature type="transmembrane region" description="Helical" evidence="6">
    <location>
        <begin position="540"/>
        <end position="561"/>
    </location>
</feature>
<feature type="domain" description="Major facilitator superfamily (MFS) profile" evidence="7">
    <location>
        <begin position="78"/>
        <end position="595"/>
    </location>
</feature>
<protein>
    <recommendedName>
        <fullName evidence="7">Major facilitator superfamily (MFS) profile domain-containing protein</fullName>
    </recommendedName>
</protein>
<keyword evidence="3 6" id="KW-1133">Transmembrane helix</keyword>
<dbReference type="GO" id="GO:0016020">
    <property type="term" value="C:membrane"/>
    <property type="evidence" value="ECO:0007669"/>
    <property type="project" value="UniProtKB-SubCell"/>
</dbReference>
<gene>
    <name evidence="8" type="ORF">D9613_010750</name>
</gene>
<feature type="compositionally biased region" description="Low complexity" evidence="5">
    <location>
        <begin position="29"/>
        <end position="39"/>
    </location>
</feature>
<dbReference type="PANTHER" id="PTHR24064">
    <property type="entry name" value="SOLUTE CARRIER FAMILY 22 MEMBER"/>
    <property type="match status" value="1"/>
</dbReference>
<dbReference type="InterPro" id="IPR020846">
    <property type="entry name" value="MFS_dom"/>
</dbReference>
<evidence type="ECO:0000256" key="6">
    <source>
        <dbReference type="SAM" id="Phobius"/>
    </source>
</evidence>
<keyword evidence="2 6" id="KW-0812">Transmembrane</keyword>
<evidence type="ECO:0000259" key="7">
    <source>
        <dbReference type="PROSITE" id="PS50850"/>
    </source>
</evidence>
<dbReference type="SUPFAM" id="SSF103473">
    <property type="entry name" value="MFS general substrate transporter"/>
    <property type="match status" value="1"/>
</dbReference>
<feature type="transmembrane region" description="Helical" evidence="6">
    <location>
        <begin position="215"/>
        <end position="243"/>
    </location>
</feature>
<feature type="transmembrane region" description="Helical" evidence="6">
    <location>
        <begin position="263"/>
        <end position="281"/>
    </location>
</feature>
<feature type="transmembrane region" description="Helical" evidence="6">
    <location>
        <begin position="177"/>
        <end position="195"/>
    </location>
</feature>
<keyword evidence="9" id="KW-1185">Reference proteome</keyword>
<dbReference type="InterPro" id="IPR005829">
    <property type="entry name" value="Sugar_transporter_CS"/>
</dbReference>
<dbReference type="Gene3D" id="1.20.1250.20">
    <property type="entry name" value="MFS general substrate transporter like domains"/>
    <property type="match status" value="2"/>
</dbReference>
<dbReference type="PROSITE" id="PS50850">
    <property type="entry name" value="MFS"/>
    <property type="match status" value="1"/>
</dbReference>
<keyword evidence="4 6" id="KW-0472">Membrane</keyword>
<feature type="region of interest" description="Disordered" evidence="5">
    <location>
        <begin position="1"/>
        <end position="59"/>
    </location>
</feature>
<dbReference type="Pfam" id="PF00083">
    <property type="entry name" value="Sugar_tr"/>
    <property type="match status" value="2"/>
</dbReference>
<proteinExistence type="predicted"/>
<dbReference type="EMBL" id="JAACJL010000046">
    <property type="protein sequence ID" value="KAF4613262.1"/>
    <property type="molecule type" value="Genomic_DNA"/>
</dbReference>
<feature type="region of interest" description="Disordered" evidence="5">
    <location>
        <begin position="319"/>
        <end position="374"/>
    </location>
</feature>
<evidence type="ECO:0000313" key="8">
    <source>
        <dbReference type="EMBL" id="KAF4613262.1"/>
    </source>
</evidence>
<evidence type="ECO:0000256" key="2">
    <source>
        <dbReference type="ARBA" id="ARBA00022692"/>
    </source>
</evidence>
<evidence type="ECO:0000256" key="4">
    <source>
        <dbReference type="ARBA" id="ARBA00023136"/>
    </source>
</evidence>
<feature type="compositionally biased region" description="Polar residues" evidence="5">
    <location>
        <begin position="14"/>
        <end position="24"/>
    </location>
</feature>
<dbReference type="PROSITE" id="PS00216">
    <property type="entry name" value="SUGAR_TRANSPORT_1"/>
    <property type="match status" value="1"/>
</dbReference>
<dbReference type="GO" id="GO:0022857">
    <property type="term" value="F:transmembrane transporter activity"/>
    <property type="evidence" value="ECO:0007669"/>
    <property type="project" value="InterPro"/>
</dbReference>